<reference evidence="1" key="1">
    <citation type="journal article" date="2014" name="Int. J. Syst. Evol. Microbiol.">
        <title>Complete genome sequence of Corynebacterium casei LMG S-19264T (=DSM 44701T), isolated from a smear-ripened cheese.</title>
        <authorList>
            <consortium name="US DOE Joint Genome Institute (JGI-PGF)"/>
            <person name="Walter F."/>
            <person name="Albersmeier A."/>
            <person name="Kalinowski J."/>
            <person name="Ruckert C."/>
        </authorList>
    </citation>
    <scope>NUCLEOTIDE SEQUENCE</scope>
    <source>
        <strain evidence="1">CGMCC 1.15758</strain>
    </source>
</reference>
<organism evidence="1 2">
    <name type="scientific">Cysteiniphilum litorale</name>
    <dbReference type="NCBI Taxonomy" id="2056700"/>
    <lineage>
        <taxon>Bacteria</taxon>
        <taxon>Pseudomonadati</taxon>
        <taxon>Pseudomonadota</taxon>
        <taxon>Gammaproteobacteria</taxon>
        <taxon>Thiotrichales</taxon>
        <taxon>Fastidiosibacteraceae</taxon>
        <taxon>Cysteiniphilum</taxon>
    </lineage>
</organism>
<dbReference type="AlphaFoldDB" id="A0A8J3E9F7"/>
<gene>
    <name evidence="1" type="ORF">GCM10010995_20670</name>
</gene>
<evidence type="ECO:0000313" key="1">
    <source>
        <dbReference type="EMBL" id="GGG03072.1"/>
    </source>
</evidence>
<protein>
    <submittedName>
        <fullName evidence="1">Uncharacterized protein</fullName>
    </submittedName>
</protein>
<dbReference type="RefSeq" id="WP_117003369.1">
    <property type="nucleotide sequence ID" value="NZ_BMJS01000026.1"/>
</dbReference>
<dbReference type="EMBL" id="BMJS01000026">
    <property type="protein sequence ID" value="GGG03072.1"/>
    <property type="molecule type" value="Genomic_DNA"/>
</dbReference>
<keyword evidence="2" id="KW-1185">Reference proteome</keyword>
<name>A0A8J3E9F7_9GAMM</name>
<proteinExistence type="predicted"/>
<evidence type="ECO:0000313" key="2">
    <source>
        <dbReference type="Proteomes" id="UP000636949"/>
    </source>
</evidence>
<reference evidence="1" key="2">
    <citation type="submission" date="2020-09" db="EMBL/GenBank/DDBJ databases">
        <authorList>
            <person name="Sun Q."/>
            <person name="Zhou Y."/>
        </authorList>
    </citation>
    <scope>NUCLEOTIDE SEQUENCE</scope>
    <source>
        <strain evidence="1">CGMCC 1.15758</strain>
    </source>
</reference>
<dbReference type="OrthoDB" id="893065at2"/>
<comment type="caution">
    <text evidence="1">The sequence shown here is derived from an EMBL/GenBank/DDBJ whole genome shotgun (WGS) entry which is preliminary data.</text>
</comment>
<accession>A0A8J3E9F7</accession>
<sequence length="319" mass="35998">MFFLKDKNFATFSPIKVFLQNGSGRVQQEFAESIDDFEVVFGGANTIDAEIFSKLIKDTIGLVRESAKVVDPSCFVRLEIKANEQGSFKTIIDVITKYIPDILACTSIANEVLQGFVNFLQIKKHLKGRKAKDITYNDESALIKNAENAVFEVPKNIGEAFFENNKIDQLTIQFINNVASSDRSHVSVSTKSQNIEIVSKDYHEMSQAVVENVYNTVKMEPLEVELALKKPDLLGSSKWEFVYNNKKIEASVLDKKFIGKVQEGEIRRLYAGVKVPCIMQMEYDLNSKGEIVANSDKYTVLEVTGHIIEPENKKQSELF</sequence>
<dbReference type="Proteomes" id="UP000636949">
    <property type="component" value="Unassembled WGS sequence"/>
</dbReference>